<dbReference type="InterPro" id="IPR036895">
    <property type="entry name" value="Uracil-DNA_glycosylase-like_sf"/>
</dbReference>
<evidence type="ECO:0000256" key="7">
    <source>
        <dbReference type="ARBA" id="ARBA00023204"/>
    </source>
</evidence>
<keyword evidence="7" id="KW-0234">DNA repair</keyword>
<keyword evidence="4" id="KW-0378">Hydrolase</keyword>
<sequence length="222" mass="25457">MTKTKKAEILRYLHSLKLFGFNYAQDIVLQKSSSCDSTLPSDINELKARVENCHLCELSKSRKNPLFSYGNLNSKIVFICDEPTKSEDELGSFYSGISGDMLLNMIEKVLKLKKEDVYITTLVKCRGRSVATIENFDSCSCYLFRQLDIIKPKIIVAFGERVFSYLLKDGENFSQKRGEILNFNKSLFIGTYSTTFLLKNPSSKKEAFEDLLKIKKLYEEIN</sequence>
<evidence type="ECO:0000256" key="1">
    <source>
        <dbReference type="ARBA" id="ARBA00022485"/>
    </source>
</evidence>
<evidence type="ECO:0000256" key="4">
    <source>
        <dbReference type="ARBA" id="ARBA00022801"/>
    </source>
</evidence>
<feature type="domain" description="Uracil-DNA glycosylase-like" evidence="8">
    <location>
        <begin position="67"/>
        <end position="212"/>
    </location>
</feature>
<dbReference type="EMBL" id="QEYI01000004">
    <property type="protein sequence ID" value="PWE21135.1"/>
    <property type="molecule type" value="Genomic_DNA"/>
</dbReference>
<dbReference type="Pfam" id="PF03167">
    <property type="entry name" value="UDG"/>
    <property type="match status" value="1"/>
</dbReference>
<evidence type="ECO:0000256" key="2">
    <source>
        <dbReference type="ARBA" id="ARBA00022723"/>
    </source>
</evidence>
<keyword evidence="5" id="KW-0408">Iron</keyword>
<keyword evidence="1" id="KW-0004">4Fe-4S</keyword>
<dbReference type="PANTHER" id="PTHR33693">
    <property type="entry name" value="TYPE-5 URACIL-DNA GLYCOSYLASE"/>
    <property type="match status" value="1"/>
</dbReference>
<dbReference type="Proteomes" id="UP000245014">
    <property type="component" value="Unassembled WGS sequence"/>
</dbReference>
<evidence type="ECO:0000256" key="3">
    <source>
        <dbReference type="ARBA" id="ARBA00022763"/>
    </source>
</evidence>
<dbReference type="CDD" id="cd10030">
    <property type="entry name" value="UDG-F4_TTUDGA_SPO1dp_like"/>
    <property type="match status" value="1"/>
</dbReference>
<protein>
    <submittedName>
        <fullName evidence="9">Uracil-DNA glycosylase</fullName>
    </submittedName>
</protein>
<keyword evidence="2" id="KW-0479">Metal-binding</keyword>
<accession>A0A2U2C069</accession>
<dbReference type="RefSeq" id="WP_109065284.1">
    <property type="nucleotide sequence ID" value="NZ_QEYG01000002.1"/>
</dbReference>
<dbReference type="AlphaFoldDB" id="A0A2U2C069"/>
<name>A0A2U2C069_9BACT</name>
<comment type="caution">
    <text evidence="9">The sequence shown here is derived from an EMBL/GenBank/DDBJ whole genome shotgun (WGS) entry which is preliminary data.</text>
</comment>
<dbReference type="PANTHER" id="PTHR33693:SF1">
    <property type="entry name" value="TYPE-4 URACIL-DNA GLYCOSYLASE"/>
    <property type="match status" value="1"/>
</dbReference>
<organism evidence="9 10">
    <name type="scientific">Aliarcobacter skirrowii</name>
    <dbReference type="NCBI Taxonomy" id="28200"/>
    <lineage>
        <taxon>Bacteria</taxon>
        <taxon>Pseudomonadati</taxon>
        <taxon>Campylobacterota</taxon>
        <taxon>Epsilonproteobacteria</taxon>
        <taxon>Campylobacterales</taxon>
        <taxon>Arcobacteraceae</taxon>
        <taxon>Aliarcobacter</taxon>
    </lineage>
</organism>
<dbReference type="GO" id="GO:0097506">
    <property type="term" value="F:deaminated base DNA N-glycosylase activity"/>
    <property type="evidence" value="ECO:0007669"/>
    <property type="project" value="UniProtKB-ARBA"/>
</dbReference>
<gene>
    <name evidence="9" type="ORF">DF188_06390</name>
</gene>
<dbReference type="InterPro" id="IPR051536">
    <property type="entry name" value="UDG_Type-4/5"/>
</dbReference>
<keyword evidence="6" id="KW-0411">Iron-sulfur</keyword>
<dbReference type="GO" id="GO:0051539">
    <property type="term" value="F:4 iron, 4 sulfur cluster binding"/>
    <property type="evidence" value="ECO:0007669"/>
    <property type="project" value="UniProtKB-KW"/>
</dbReference>
<keyword evidence="3" id="KW-0227">DNA damage</keyword>
<evidence type="ECO:0000313" key="9">
    <source>
        <dbReference type="EMBL" id="PWE21135.1"/>
    </source>
</evidence>
<dbReference type="InterPro" id="IPR005122">
    <property type="entry name" value="Uracil-DNA_glycosylase-like"/>
</dbReference>
<reference evidence="9 10" key="1">
    <citation type="submission" date="2018-05" db="EMBL/GenBank/DDBJ databases">
        <title>Antimicrobial susceptibility testing and genomic analysis of Arcobacter skirrowii strains and one Arcobacter butzleri isolated from German poultry farms.</title>
        <authorList>
            <person name="Haenel I."/>
            <person name="Hotzel H."/>
            <person name="Tomaso H."/>
            <person name="Busch A."/>
        </authorList>
    </citation>
    <scope>NUCLEOTIDE SEQUENCE [LARGE SCALE GENOMIC DNA]</scope>
    <source>
        <strain evidence="10">v</strain>
    </source>
</reference>
<dbReference type="GO" id="GO:0006281">
    <property type="term" value="P:DNA repair"/>
    <property type="evidence" value="ECO:0007669"/>
    <property type="project" value="UniProtKB-KW"/>
</dbReference>
<evidence type="ECO:0000256" key="5">
    <source>
        <dbReference type="ARBA" id="ARBA00023004"/>
    </source>
</evidence>
<dbReference type="SMART" id="SM00986">
    <property type="entry name" value="UDG"/>
    <property type="match status" value="1"/>
</dbReference>
<evidence type="ECO:0000259" key="8">
    <source>
        <dbReference type="SMART" id="SM00986"/>
    </source>
</evidence>
<evidence type="ECO:0000256" key="6">
    <source>
        <dbReference type="ARBA" id="ARBA00023014"/>
    </source>
</evidence>
<dbReference type="Gene3D" id="3.40.470.10">
    <property type="entry name" value="Uracil-DNA glycosylase-like domain"/>
    <property type="match status" value="1"/>
</dbReference>
<dbReference type="STRING" id="28200.GCA_001572935_01869"/>
<dbReference type="SUPFAM" id="SSF52141">
    <property type="entry name" value="Uracil-DNA glycosylase-like"/>
    <property type="match status" value="1"/>
</dbReference>
<dbReference type="GO" id="GO:0046872">
    <property type="term" value="F:metal ion binding"/>
    <property type="evidence" value="ECO:0007669"/>
    <property type="project" value="UniProtKB-KW"/>
</dbReference>
<proteinExistence type="predicted"/>
<dbReference type="SMART" id="SM00987">
    <property type="entry name" value="UreE_C"/>
    <property type="match status" value="1"/>
</dbReference>
<evidence type="ECO:0000313" key="10">
    <source>
        <dbReference type="Proteomes" id="UP000245014"/>
    </source>
</evidence>